<evidence type="ECO:0000313" key="2">
    <source>
        <dbReference type="Proteomes" id="UP000000467"/>
    </source>
</evidence>
<name>K4LKJ6_THEPS</name>
<protein>
    <recommendedName>
        <fullName evidence="3">CopG antitoxin of type II toxin-antitoxin system</fullName>
    </recommendedName>
</protein>
<dbReference type="STRING" id="1089553.Tph_c24150"/>
<gene>
    <name evidence="1" type="ordered locus">Tph_c24150</name>
</gene>
<dbReference type="EMBL" id="CP003732">
    <property type="protein sequence ID" value="AFV12602.1"/>
    <property type="molecule type" value="Genomic_DNA"/>
</dbReference>
<dbReference type="AlphaFoldDB" id="K4LKJ6"/>
<dbReference type="RefSeq" id="WP_015051467.1">
    <property type="nucleotide sequence ID" value="NC_018870.1"/>
</dbReference>
<dbReference type="KEGG" id="tpz:Tph_c24150"/>
<dbReference type="Proteomes" id="UP000000467">
    <property type="component" value="Chromosome"/>
</dbReference>
<dbReference type="InterPro" id="IPR022148">
    <property type="entry name" value="CopG_antitoxin"/>
</dbReference>
<organism evidence="1 2">
    <name type="scientific">Thermacetogenium phaeum (strain ATCC BAA-254 / DSM 26808 / PB)</name>
    <dbReference type="NCBI Taxonomy" id="1089553"/>
    <lineage>
        <taxon>Bacteria</taxon>
        <taxon>Bacillati</taxon>
        <taxon>Bacillota</taxon>
        <taxon>Clostridia</taxon>
        <taxon>Thermoanaerobacterales</taxon>
        <taxon>Thermoanaerobacteraceae</taxon>
        <taxon>Thermacetogenium</taxon>
    </lineage>
</organism>
<evidence type="ECO:0000313" key="1">
    <source>
        <dbReference type="EMBL" id="AFV12602.1"/>
    </source>
</evidence>
<dbReference type="eggNOG" id="COG5304">
    <property type="taxonomic scope" value="Bacteria"/>
</dbReference>
<accession>K4LKJ6</accession>
<keyword evidence="2" id="KW-1185">Reference proteome</keyword>
<dbReference type="HOGENOM" id="CLU_2204529_0_0_9"/>
<sequence>MKRMAKKKELPEFKGDEIPEFASEEEAAEFFDRHSFAEAMERGVLAPDDPAEPDPELAATSKTKRVTLRLRVSQIEAAKEIAKRKDIPYQTLLRSWIAEGIRREMEGKG</sequence>
<evidence type="ECO:0008006" key="3">
    <source>
        <dbReference type="Google" id="ProtNLM"/>
    </source>
</evidence>
<dbReference type="Pfam" id="PF12441">
    <property type="entry name" value="CopG_antitoxin"/>
    <property type="match status" value="1"/>
</dbReference>
<reference evidence="1 2" key="1">
    <citation type="journal article" date="2012" name="BMC Genomics">
        <title>Genome-guided analysis of physiological and morphological traits of the fermentative acetate oxidizer Thermacetogenium phaeum.</title>
        <authorList>
            <person name="Oehler D."/>
            <person name="Poehlein A."/>
            <person name="Leimbach A."/>
            <person name="Muller N."/>
            <person name="Daniel R."/>
            <person name="Gottschalk G."/>
            <person name="Schink B."/>
        </authorList>
    </citation>
    <scope>NUCLEOTIDE SEQUENCE [LARGE SCALE GENOMIC DNA]</scope>
    <source>
        <strain evidence="2">ATCC BAA-254 / DSM 26808 / PB</strain>
    </source>
</reference>
<proteinExistence type="predicted"/>